<reference evidence="1" key="1">
    <citation type="submission" date="2020-05" db="EMBL/GenBank/DDBJ databases">
        <title>Large-scale comparative analyses of tick genomes elucidate their genetic diversity and vector capacities.</title>
        <authorList>
            <person name="Jia N."/>
            <person name="Wang J."/>
            <person name="Shi W."/>
            <person name="Du L."/>
            <person name="Sun Y."/>
            <person name="Zhan W."/>
            <person name="Jiang J."/>
            <person name="Wang Q."/>
            <person name="Zhang B."/>
            <person name="Ji P."/>
            <person name="Sakyi L.B."/>
            <person name="Cui X."/>
            <person name="Yuan T."/>
            <person name="Jiang B."/>
            <person name="Yang W."/>
            <person name="Lam T.T.-Y."/>
            <person name="Chang Q."/>
            <person name="Ding S."/>
            <person name="Wang X."/>
            <person name="Zhu J."/>
            <person name="Ruan X."/>
            <person name="Zhao L."/>
            <person name="Wei J."/>
            <person name="Que T."/>
            <person name="Du C."/>
            <person name="Cheng J."/>
            <person name="Dai P."/>
            <person name="Han X."/>
            <person name="Huang E."/>
            <person name="Gao Y."/>
            <person name="Liu J."/>
            <person name="Shao H."/>
            <person name="Ye R."/>
            <person name="Li L."/>
            <person name="Wei W."/>
            <person name="Wang X."/>
            <person name="Wang C."/>
            <person name="Yang T."/>
            <person name="Huo Q."/>
            <person name="Li W."/>
            <person name="Guo W."/>
            <person name="Chen H."/>
            <person name="Zhou L."/>
            <person name="Ni X."/>
            <person name="Tian J."/>
            <person name="Zhou Y."/>
            <person name="Sheng Y."/>
            <person name="Liu T."/>
            <person name="Pan Y."/>
            <person name="Xia L."/>
            <person name="Li J."/>
            <person name="Zhao F."/>
            <person name="Cao W."/>
        </authorList>
    </citation>
    <scope>NUCLEOTIDE SEQUENCE</scope>
    <source>
        <strain evidence="1">Dsil-2018</strain>
    </source>
</reference>
<dbReference type="Proteomes" id="UP000821865">
    <property type="component" value="Chromosome 3"/>
</dbReference>
<keyword evidence="2" id="KW-1185">Reference proteome</keyword>
<name>A0ACB8D4D9_DERSI</name>
<organism evidence="1 2">
    <name type="scientific">Dermacentor silvarum</name>
    <name type="common">Tick</name>
    <dbReference type="NCBI Taxonomy" id="543639"/>
    <lineage>
        <taxon>Eukaryota</taxon>
        <taxon>Metazoa</taxon>
        <taxon>Ecdysozoa</taxon>
        <taxon>Arthropoda</taxon>
        <taxon>Chelicerata</taxon>
        <taxon>Arachnida</taxon>
        <taxon>Acari</taxon>
        <taxon>Parasitiformes</taxon>
        <taxon>Ixodida</taxon>
        <taxon>Ixodoidea</taxon>
        <taxon>Ixodidae</taxon>
        <taxon>Rhipicephalinae</taxon>
        <taxon>Dermacentor</taxon>
    </lineage>
</organism>
<evidence type="ECO:0000313" key="1">
    <source>
        <dbReference type="EMBL" id="KAH7959203.1"/>
    </source>
</evidence>
<accession>A0ACB8D4D9</accession>
<protein>
    <submittedName>
        <fullName evidence="1">Uncharacterized protein</fullName>
    </submittedName>
</protein>
<evidence type="ECO:0000313" key="2">
    <source>
        <dbReference type="Proteomes" id="UP000821865"/>
    </source>
</evidence>
<proteinExistence type="predicted"/>
<gene>
    <name evidence="1" type="ORF">HPB49_009172</name>
</gene>
<comment type="caution">
    <text evidence="1">The sequence shown here is derived from an EMBL/GenBank/DDBJ whole genome shotgun (WGS) entry which is preliminary data.</text>
</comment>
<dbReference type="EMBL" id="CM023472">
    <property type="protein sequence ID" value="KAH7959203.1"/>
    <property type="molecule type" value="Genomic_DNA"/>
</dbReference>
<sequence length="154" mass="16764">MRDHILSHQMRHFSRAPPISDVYHDRNLGLGLAPSLSKILADDGGKLLSERAEENGTVEAIRSSSPPPLVSRRCKPPPPPPKIAAKPHRLQKGRIGDIIRGAVGESNGFALTLDAEKTNVVEERKPSSESSDDGSSQNRDAVSDSAEKTEVHRY</sequence>